<name>A0ABN0VWP8_9GAMM</name>
<accession>A0ABN0VWP8</accession>
<protein>
    <recommendedName>
        <fullName evidence="1">RES domain-containing protein</fullName>
    </recommendedName>
</protein>
<proteinExistence type="predicted"/>
<dbReference type="InterPro" id="IPR014914">
    <property type="entry name" value="RES_dom"/>
</dbReference>
<gene>
    <name evidence="2" type="ORF">GCM10009129_16070</name>
</gene>
<keyword evidence="3" id="KW-1185">Reference proteome</keyword>
<comment type="caution">
    <text evidence="2">The sequence shown here is derived from an EMBL/GenBank/DDBJ whole genome shotgun (WGS) entry which is preliminary data.</text>
</comment>
<reference evidence="2 3" key="1">
    <citation type="journal article" date="2019" name="Int. J. Syst. Evol. Microbiol.">
        <title>The Global Catalogue of Microorganisms (GCM) 10K type strain sequencing project: providing services to taxonomists for standard genome sequencing and annotation.</title>
        <authorList>
            <consortium name="The Broad Institute Genomics Platform"/>
            <consortium name="The Broad Institute Genome Sequencing Center for Infectious Disease"/>
            <person name="Wu L."/>
            <person name="Ma J."/>
        </authorList>
    </citation>
    <scope>NUCLEOTIDE SEQUENCE [LARGE SCALE GENOMIC DNA]</scope>
    <source>
        <strain evidence="2 3">JCM 16343</strain>
    </source>
</reference>
<dbReference type="Pfam" id="PF08808">
    <property type="entry name" value="RES"/>
    <property type="match status" value="1"/>
</dbReference>
<evidence type="ECO:0000313" key="2">
    <source>
        <dbReference type="EMBL" id="GAA0319232.1"/>
    </source>
</evidence>
<evidence type="ECO:0000259" key="1">
    <source>
        <dbReference type="Pfam" id="PF08808"/>
    </source>
</evidence>
<organism evidence="2 3">
    <name type="scientific">Psychrobacter aestuarii</name>
    <dbReference type="NCBI Taxonomy" id="556327"/>
    <lineage>
        <taxon>Bacteria</taxon>
        <taxon>Pseudomonadati</taxon>
        <taxon>Pseudomonadota</taxon>
        <taxon>Gammaproteobacteria</taxon>
        <taxon>Moraxellales</taxon>
        <taxon>Moraxellaceae</taxon>
        <taxon>Psychrobacter</taxon>
    </lineage>
</organism>
<evidence type="ECO:0000313" key="3">
    <source>
        <dbReference type="Proteomes" id="UP001501787"/>
    </source>
</evidence>
<dbReference type="EMBL" id="BAAAFR010000005">
    <property type="protein sequence ID" value="GAA0319232.1"/>
    <property type="molecule type" value="Genomic_DNA"/>
</dbReference>
<feature type="domain" description="RES" evidence="1">
    <location>
        <begin position="211"/>
        <end position="349"/>
    </location>
</feature>
<sequence length="428" mass="49866">MNYVCSECVNIESIKNENLFTLYEKRCCYCKEIKNSVADKGEIISLLSLRFKDSIIPFSECSEHEQGMFFYAHDDKLDPKEFFELLDFVEFGSEDFKGDLSDKVQDILGEQSEELFVYNDGNLDHNNDYEDRWSDFIKSIHYNHRFFNKNVKEFLDSLFSLIHENRVVREDVIYELNPNISIFRARIANTVKERTDIYSDPANQLGPVPAILAGEQRMTPTGISAFYASENRETCFSEVRATTGDVVMSAEFRAKKILRLLDLSKLKEISKMAICPFDKDFVDKSHKSCFIARLVFLLSKPASQRKNSVYLETQVIFEYFRTYFSENIHGIAFKSIQSGMKGMNFALFPEYSKVSAFLYNDNNTVSCEESINKEYRFYFYNVKTKNLEDVLVKKEEALEFVDRSIVLHHVIAVTTKTQEFEIERSIDE</sequence>
<dbReference type="RefSeq" id="WP_201505401.1">
    <property type="nucleotide sequence ID" value="NZ_BAAAFR010000005.1"/>
</dbReference>
<dbReference type="Proteomes" id="UP001501787">
    <property type="component" value="Unassembled WGS sequence"/>
</dbReference>